<dbReference type="EMBL" id="JACHHP010000002">
    <property type="protein sequence ID" value="MBB5207542.1"/>
    <property type="molecule type" value="Genomic_DNA"/>
</dbReference>
<evidence type="ECO:0000256" key="1">
    <source>
        <dbReference type="ARBA" id="ARBA00004370"/>
    </source>
</evidence>
<dbReference type="InterPro" id="IPR000184">
    <property type="entry name" value="Bac_surfAg_D15"/>
</dbReference>
<feature type="domain" description="PNPLA" evidence="8">
    <location>
        <begin position="26"/>
        <end position="218"/>
    </location>
</feature>
<dbReference type="Pfam" id="PF01734">
    <property type="entry name" value="Patatin"/>
    <property type="match status" value="1"/>
</dbReference>
<dbReference type="CDD" id="cd07205">
    <property type="entry name" value="Pat_PNPLA6_PNPLA7_NTE1_like"/>
    <property type="match status" value="1"/>
</dbReference>
<evidence type="ECO:0000256" key="3">
    <source>
        <dbReference type="ARBA" id="ARBA00022963"/>
    </source>
</evidence>
<sequence length="725" mass="78443">MRLILARLALPLALLACTATQAKTCLVLSGGGARGIAHVGVIRALEAEHVPVDCIVGTSMGAVIGSLYASGLDAHEIEEAVAAVDWNGVFRDASDRTDRPLRSRLQDRTFLVNAAIGYRDGRFGIPRSLVQGQRLGLVLRGFLLPAAGIEEFDRLATPFRAVATDLESGGTVVLSRGDLATAVRASMAVPAFLPPVEIDGRLLSDGGTASNLPVSIARELGATRIIAVDISAPLRGREKLTSPVTITDQMLTALMRRQTDAEIALLGPGDVLIVPALGDIGSTDFARAATEAMAPGEAATVAQRDRLAAFRAAPEVYATWKDTRRRAVRSLGTVASIDFADDTPASAVLRAYLREHPGDAFDRAELERDIARLYGRGEFESVDYRVVPGPDGDAVRISLRDKQWGDGTLRFGLRLEDNFDGSSNFDLGGRLRATNVNDAGAEWLADAQIGKTTHLGYEWLQPFDARRALWWSPHASYTARNQPLYIDRRRSVELRRQSLEVGIDAGRWLGDWGALSVGAFLRSSEFSARTTLIAIDTDSERSAGLRADFVRDTQDDAQFPRRGNFTDLSLRHYVQAVGGEGNATLFEWRVSQALPVATDDRLLLQFRGQYAGADDLPSDETGFLGGFLDLSGFEEDALFGRHLALGQAVYYRSLGAVFDRYRLFAGGSLEVGNAWEVKDDISIDSLLWGGSVFVAAESPLGALHLGYGQGEGGENSLYLFIGRPY</sequence>
<keyword evidence="2 6" id="KW-0378">Hydrolase</keyword>
<keyword evidence="7" id="KW-0732">Signal</keyword>
<feature type="short sequence motif" description="DGA/G" evidence="6">
    <location>
        <begin position="205"/>
        <end position="207"/>
    </location>
</feature>
<feature type="short sequence motif" description="GXGXXG" evidence="6">
    <location>
        <begin position="30"/>
        <end position="35"/>
    </location>
</feature>
<dbReference type="GO" id="GO:0019867">
    <property type="term" value="C:outer membrane"/>
    <property type="evidence" value="ECO:0007669"/>
    <property type="project" value="InterPro"/>
</dbReference>
<comment type="caution">
    <text evidence="9">The sequence shown here is derived from an EMBL/GenBank/DDBJ whole genome shotgun (WGS) entry which is preliminary data.</text>
</comment>
<gene>
    <name evidence="9" type="ORF">HNQ52_001071</name>
</gene>
<proteinExistence type="predicted"/>
<keyword evidence="3 6" id="KW-0442">Lipid degradation</keyword>
<keyword evidence="5" id="KW-0472">Membrane</keyword>
<dbReference type="AlphaFoldDB" id="A0A7W8D6E7"/>
<evidence type="ECO:0000259" key="8">
    <source>
        <dbReference type="PROSITE" id="PS51635"/>
    </source>
</evidence>
<evidence type="ECO:0000256" key="2">
    <source>
        <dbReference type="ARBA" id="ARBA00022801"/>
    </source>
</evidence>
<keyword evidence="4 6" id="KW-0443">Lipid metabolism</keyword>
<protein>
    <submittedName>
        <fullName evidence="9">NTE family protein</fullName>
    </submittedName>
</protein>
<dbReference type="GO" id="GO:0016042">
    <property type="term" value="P:lipid catabolic process"/>
    <property type="evidence" value="ECO:0007669"/>
    <property type="project" value="UniProtKB-UniRule"/>
</dbReference>
<feature type="short sequence motif" description="GXSXG" evidence="6">
    <location>
        <begin position="57"/>
        <end position="61"/>
    </location>
</feature>
<keyword evidence="10" id="KW-1185">Reference proteome</keyword>
<feature type="signal peptide" evidence="7">
    <location>
        <begin position="1"/>
        <end position="22"/>
    </location>
</feature>
<dbReference type="PANTHER" id="PTHR14226">
    <property type="entry name" value="NEUROPATHY TARGET ESTERASE/SWISS CHEESE D.MELANOGASTER"/>
    <property type="match status" value="1"/>
</dbReference>
<evidence type="ECO:0000256" key="7">
    <source>
        <dbReference type="SAM" id="SignalP"/>
    </source>
</evidence>
<dbReference type="InterPro" id="IPR016035">
    <property type="entry name" value="Acyl_Trfase/lysoPLipase"/>
</dbReference>
<organism evidence="9 10">
    <name type="scientific">Chiayiivirga flava</name>
    <dbReference type="NCBI Taxonomy" id="659595"/>
    <lineage>
        <taxon>Bacteria</taxon>
        <taxon>Pseudomonadati</taxon>
        <taxon>Pseudomonadota</taxon>
        <taxon>Gammaproteobacteria</taxon>
        <taxon>Lysobacterales</taxon>
        <taxon>Lysobacteraceae</taxon>
        <taxon>Chiayiivirga</taxon>
    </lineage>
</organism>
<accession>A0A7W8D6E7</accession>
<dbReference type="InterPro" id="IPR002641">
    <property type="entry name" value="PNPLA_dom"/>
</dbReference>
<dbReference type="PROSITE" id="PS51635">
    <property type="entry name" value="PNPLA"/>
    <property type="match status" value="1"/>
</dbReference>
<dbReference type="InterPro" id="IPR050301">
    <property type="entry name" value="NTE"/>
</dbReference>
<dbReference type="Gene3D" id="2.40.160.50">
    <property type="entry name" value="membrane protein fhac: a member of the omp85/tpsb transporter family"/>
    <property type="match status" value="1"/>
</dbReference>
<evidence type="ECO:0000256" key="6">
    <source>
        <dbReference type="PROSITE-ProRule" id="PRU01161"/>
    </source>
</evidence>
<feature type="active site" description="Proton acceptor" evidence="6">
    <location>
        <position position="205"/>
    </location>
</feature>
<evidence type="ECO:0000256" key="4">
    <source>
        <dbReference type="ARBA" id="ARBA00023098"/>
    </source>
</evidence>
<reference evidence="9 10" key="1">
    <citation type="submission" date="2020-08" db="EMBL/GenBank/DDBJ databases">
        <title>Genomic Encyclopedia of Type Strains, Phase IV (KMG-IV): sequencing the most valuable type-strain genomes for metagenomic binning, comparative biology and taxonomic classification.</title>
        <authorList>
            <person name="Goeker M."/>
        </authorList>
    </citation>
    <scope>NUCLEOTIDE SEQUENCE [LARGE SCALE GENOMIC DNA]</scope>
    <source>
        <strain evidence="9 10">DSM 24163</strain>
    </source>
</reference>
<dbReference type="Pfam" id="PF01103">
    <property type="entry name" value="Omp85"/>
    <property type="match status" value="1"/>
</dbReference>
<evidence type="ECO:0000313" key="9">
    <source>
        <dbReference type="EMBL" id="MBB5207542.1"/>
    </source>
</evidence>
<dbReference type="Proteomes" id="UP000521199">
    <property type="component" value="Unassembled WGS sequence"/>
</dbReference>
<feature type="active site" description="Nucleophile" evidence="6">
    <location>
        <position position="59"/>
    </location>
</feature>
<dbReference type="SUPFAM" id="SSF52151">
    <property type="entry name" value="FabD/lysophospholipase-like"/>
    <property type="match status" value="1"/>
</dbReference>
<comment type="subcellular location">
    <subcellularLocation>
        <location evidence="1">Membrane</location>
    </subcellularLocation>
</comment>
<evidence type="ECO:0000313" key="10">
    <source>
        <dbReference type="Proteomes" id="UP000521199"/>
    </source>
</evidence>
<dbReference type="GO" id="GO:0016787">
    <property type="term" value="F:hydrolase activity"/>
    <property type="evidence" value="ECO:0007669"/>
    <property type="project" value="UniProtKB-UniRule"/>
</dbReference>
<dbReference type="PANTHER" id="PTHR14226:SF29">
    <property type="entry name" value="NEUROPATHY TARGET ESTERASE SWS"/>
    <property type="match status" value="1"/>
</dbReference>
<dbReference type="Gene3D" id="3.10.20.310">
    <property type="entry name" value="membrane protein fhac"/>
    <property type="match status" value="1"/>
</dbReference>
<dbReference type="RefSeq" id="WP_183960087.1">
    <property type="nucleotide sequence ID" value="NZ_JACHHP010000002.1"/>
</dbReference>
<feature type="chain" id="PRO_5031037118" evidence="7">
    <location>
        <begin position="23"/>
        <end position="725"/>
    </location>
</feature>
<dbReference type="Gene3D" id="3.40.1090.10">
    <property type="entry name" value="Cytosolic phospholipase A2 catalytic domain"/>
    <property type="match status" value="2"/>
</dbReference>
<name>A0A7W8D6E7_9GAMM</name>
<evidence type="ECO:0000256" key="5">
    <source>
        <dbReference type="ARBA" id="ARBA00023136"/>
    </source>
</evidence>